<gene>
    <name evidence="2" type="ORF">MFU01_48470</name>
</gene>
<feature type="compositionally biased region" description="Basic and acidic residues" evidence="1">
    <location>
        <begin position="22"/>
        <end position="35"/>
    </location>
</feature>
<evidence type="ECO:0000313" key="3">
    <source>
        <dbReference type="Proteomes" id="UP000321514"/>
    </source>
</evidence>
<name>A0A511T6K7_MYXFU</name>
<dbReference type="AlphaFoldDB" id="A0A511T6K7"/>
<organism evidence="2 3">
    <name type="scientific">Myxococcus fulvus</name>
    <dbReference type="NCBI Taxonomy" id="33"/>
    <lineage>
        <taxon>Bacteria</taxon>
        <taxon>Pseudomonadati</taxon>
        <taxon>Myxococcota</taxon>
        <taxon>Myxococcia</taxon>
        <taxon>Myxococcales</taxon>
        <taxon>Cystobacterineae</taxon>
        <taxon>Myxococcaceae</taxon>
        <taxon>Myxococcus</taxon>
    </lineage>
</organism>
<dbReference type="EMBL" id="BJXR01000036">
    <property type="protein sequence ID" value="GEN09810.1"/>
    <property type="molecule type" value="Genomic_DNA"/>
</dbReference>
<evidence type="ECO:0000256" key="1">
    <source>
        <dbReference type="SAM" id="MobiDB-lite"/>
    </source>
</evidence>
<accession>A0A511T6K7</accession>
<proteinExistence type="predicted"/>
<dbReference type="Proteomes" id="UP000321514">
    <property type="component" value="Unassembled WGS sequence"/>
</dbReference>
<protein>
    <submittedName>
        <fullName evidence="2">Uncharacterized protein</fullName>
    </submittedName>
</protein>
<feature type="region of interest" description="Disordered" evidence="1">
    <location>
        <begin position="1"/>
        <end position="69"/>
    </location>
</feature>
<reference evidence="2 3" key="1">
    <citation type="submission" date="2019-07" db="EMBL/GenBank/DDBJ databases">
        <title>Whole genome shotgun sequence of Myxococcus fulvus NBRC 100333.</title>
        <authorList>
            <person name="Hosoyama A."/>
            <person name="Uohara A."/>
            <person name="Ohji S."/>
            <person name="Ichikawa N."/>
        </authorList>
    </citation>
    <scope>NUCLEOTIDE SEQUENCE [LARGE SCALE GENOMIC DNA]</scope>
    <source>
        <strain evidence="2 3">NBRC 100333</strain>
    </source>
</reference>
<evidence type="ECO:0000313" key="2">
    <source>
        <dbReference type="EMBL" id="GEN09810.1"/>
    </source>
</evidence>
<sequence>MGRRGAGTRREGEQGDGGAQEEAGHRLSGMKEARRTANSLDVPIFPSPLTNGKQAPEQAPSARSPAHHA</sequence>
<comment type="caution">
    <text evidence="2">The sequence shown here is derived from an EMBL/GenBank/DDBJ whole genome shotgun (WGS) entry which is preliminary data.</text>
</comment>